<protein>
    <recommendedName>
        <fullName evidence="2">Antitoxin Xre/MbcA/ParS-like toxin-binding domain-containing protein</fullName>
    </recommendedName>
</protein>
<dbReference type="OrthoDB" id="117888at2"/>
<feature type="region of interest" description="Disordered" evidence="1">
    <location>
        <begin position="1"/>
        <end position="20"/>
    </location>
</feature>
<dbReference type="AlphaFoldDB" id="A0A1G9QV38"/>
<sequence length="138" mass="16206">MVPYARQIHQNPESPDLRDRDTRARLARMIMRLLEHWDLSAEDQCLLLGLSPQARTSLGRYRRGEPLADSVDLLGRAGHLLAIHKSLRIFFPHDRDLAYRWISQPNSRFAGRRPLDIMREGYEGLLAIRRYLDFERGR</sequence>
<gene>
    <name evidence="3" type="ORF">SAMN05660860_01918</name>
</gene>
<reference evidence="3 4" key="1">
    <citation type="submission" date="2016-10" db="EMBL/GenBank/DDBJ databases">
        <authorList>
            <person name="de Groot N.N."/>
        </authorList>
    </citation>
    <scope>NUCLEOTIDE SEQUENCE [LARGE SCALE GENOMIC DNA]</scope>
    <source>
        <strain evidence="3 4">DSM 17813</strain>
    </source>
</reference>
<proteinExistence type="predicted"/>
<evidence type="ECO:0000313" key="3">
    <source>
        <dbReference type="EMBL" id="SDM14854.1"/>
    </source>
</evidence>
<name>A0A1G9QV38_9BACT</name>
<evidence type="ECO:0000256" key="1">
    <source>
        <dbReference type="SAM" id="MobiDB-lite"/>
    </source>
</evidence>
<feature type="domain" description="Antitoxin Xre/MbcA/ParS-like toxin-binding" evidence="2">
    <location>
        <begin position="86"/>
        <end position="137"/>
    </location>
</feature>
<dbReference type="RefSeq" id="WP_052445844.1">
    <property type="nucleotide sequence ID" value="NZ_FNGU01000004.1"/>
</dbReference>
<accession>A0A1G9QV38</accession>
<evidence type="ECO:0000313" key="4">
    <source>
        <dbReference type="Proteomes" id="UP000182146"/>
    </source>
</evidence>
<organism evidence="3 4">
    <name type="scientific">Geoalkalibacter ferrihydriticus</name>
    <dbReference type="NCBI Taxonomy" id="392333"/>
    <lineage>
        <taxon>Bacteria</taxon>
        <taxon>Pseudomonadati</taxon>
        <taxon>Thermodesulfobacteriota</taxon>
        <taxon>Desulfuromonadia</taxon>
        <taxon>Desulfuromonadales</taxon>
        <taxon>Geoalkalibacteraceae</taxon>
        <taxon>Geoalkalibacter</taxon>
    </lineage>
</organism>
<dbReference type="EMBL" id="FNGU01000004">
    <property type="protein sequence ID" value="SDM14854.1"/>
    <property type="molecule type" value="Genomic_DNA"/>
</dbReference>
<evidence type="ECO:0000259" key="2">
    <source>
        <dbReference type="Pfam" id="PF09722"/>
    </source>
</evidence>
<dbReference type="Proteomes" id="UP000182146">
    <property type="component" value="Unassembled WGS sequence"/>
</dbReference>
<dbReference type="Pfam" id="PF09722">
    <property type="entry name" value="Xre_MbcA_ParS_C"/>
    <property type="match status" value="1"/>
</dbReference>
<dbReference type="InterPro" id="IPR024467">
    <property type="entry name" value="Xre/MbcA/ParS-like_toxin-bd"/>
</dbReference>